<dbReference type="Pfam" id="PF08811">
    <property type="entry name" value="DUF1800"/>
    <property type="match status" value="1"/>
</dbReference>
<proteinExistence type="predicted"/>
<name>A0ABT8A6H9_9PROT</name>
<gene>
    <name evidence="1" type="ORF">QWZ14_13520</name>
</gene>
<reference evidence="2" key="1">
    <citation type="journal article" date="2019" name="Int. J. Syst. Evol. Microbiol.">
        <title>The Global Catalogue of Microorganisms (GCM) 10K type strain sequencing project: providing services to taxonomists for standard genome sequencing and annotation.</title>
        <authorList>
            <consortium name="The Broad Institute Genomics Platform"/>
            <consortium name="The Broad Institute Genome Sequencing Center for Infectious Disease"/>
            <person name="Wu L."/>
            <person name="Ma J."/>
        </authorList>
    </citation>
    <scope>NUCLEOTIDE SEQUENCE [LARGE SCALE GENOMIC DNA]</scope>
    <source>
        <strain evidence="2">CECT 7131</strain>
    </source>
</reference>
<keyword evidence="2" id="KW-1185">Reference proteome</keyword>
<dbReference type="Proteomes" id="UP001529369">
    <property type="component" value="Unassembled WGS sequence"/>
</dbReference>
<dbReference type="RefSeq" id="WP_290317213.1">
    <property type="nucleotide sequence ID" value="NZ_JAUFPN010000147.1"/>
</dbReference>
<accession>A0ABT8A6H9</accession>
<dbReference type="EMBL" id="JAUFPN010000147">
    <property type="protein sequence ID" value="MDN3565382.1"/>
    <property type="molecule type" value="Genomic_DNA"/>
</dbReference>
<dbReference type="InterPro" id="IPR014917">
    <property type="entry name" value="DUF1800"/>
</dbReference>
<protein>
    <submittedName>
        <fullName evidence="1">DUF1800 family protein</fullName>
    </submittedName>
</protein>
<organism evidence="1 2">
    <name type="scientific">Paeniroseomonas aquatica</name>
    <dbReference type="NCBI Taxonomy" id="373043"/>
    <lineage>
        <taxon>Bacteria</taxon>
        <taxon>Pseudomonadati</taxon>
        <taxon>Pseudomonadota</taxon>
        <taxon>Alphaproteobacteria</taxon>
        <taxon>Acetobacterales</taxon>
        <taxon>Acetobacteraceae</taxon>
        <taxon>Paeniroseomonas</taxon>
    </lineage>
</organism>
<evidence type="ECO:0000313" key="1">
    <source>
        <dbReference type="EMBL" id="MDN3565382.1"/>
    </source>
</evidence>
<sequence length="124" mass="13740">MAEVPASTPEVADFPKPAQILQADLDHRMDSPIGTRSPLLERLALHWLNHFTVSATAVPFYVGYFGSAFEQEAVRPYILGQFEDMLLATATHPAMLCYLDNRTSTGLNLPRGIRRRAGLNENLG</sequence>
<comment type="caution">
    <text evidence="1">The sequence shown here is derived from an EMBL/GenBank/DDBJ whole genome shotgun (WGS) entry which is preliminary data.</text>
</comment>
<evidence type="ECO:0000313" key="2">
    <source>
        <dbReference type="Proteomes" id="UP001529369"/>
    </source>
</evidence>